<evidence type="ECO:0000313" key="3">
    <source>
        <dbReference type="Proteomes" id="UP001057520"/>
    </source>
</evidence>
<reference evidence="1 3" key="1">
    <citation type="submission" date="2022-04" db="EMBL/GenBank/DDBJ databases">
        <title>Genome sequence of soybean root-associated Caulobacter segnis RL271.</title>
        <authorList>
            <person name="Longley R."/>
            <person name="Bonito G."/>
            <person name="Trigodet F."/>
            <person name="Crosson S."/>
            <person name="Fiebig A."/>
        </authorList>
    </citation>
    <scope>NUCLEOTIDE SEQUENCE [LARGE SCALE GENOMIC DNA]</scope>
    <source>
        <strain evidence="1 3">RL271</strain>
    </source>
</reference>
<protein>
    <submittedName>
        <fullName evidence="1">Transposase</fullName>
    </submittedName>
</protein>
<accession>A0ABY4ZPQ1</accession>
<dbReference type="NCBIfam" id="NF047595">
    <property type="entry name" value="IS66_ISRel24_TnpA"/>
    <property type="match status" value="1"/>
</dbReference>
<dbReference type="SUPFAM" id="SSF48295">
    <property type="entry name" value="TrpR-like"/>
    <property type="match status" value="1"/>
</dbReference>
<keyword evidence="3" id="KW-1185">Reference proteome</keyword>
<organism evidence="1 3">
    <name type="scientific">Caulobacter segnis</name>
    <dbReference type="NCBI Taxonomy" id="88688"/>
    <lineage>
        <taxon>Bacteria</taxon>
        <taxon>Pseudomonadati</taxon>
        <taxon>Pseudomonadota</taxon>
        <taxon>Alphaproteobacteria</taxon>
        <taxon>Caulobacterales</taxon>
        <taxon>Caulobacteraceae</taxon>
        <taxon>Caulobacter</taxon>
    </lineage>
</organism>
<proteinExistence type="predicted"/>
<dbReference type="InterPro" id="IPR002514">
    <property type="entry name" value="Transposase_8"/>
</dbReference>
<dbReference type="InterPro" id="IPR036388">
    <property type="entry name" value="WH-like_DNA-bd_sf"/>
</dbReference>
<dbReference type="EMBL" id="CP096040">
    <property type="protein sequence ID" value="USQ95881.1"/>
    <property type="molecule type" value="Genomic_DNA"/>
</dbReference>
<name>A0ABY4ZPQ1_9CAUL</name>
<dbReference type="Proteomes" id="UP001057520">
    <property type="component" value="Chromosome"/>
</dbReference>
<dbReference type="InterPro" id="IPR010921">
    <property type="entry name" value="Trp_repressor/repl_initiator"/>
</dbReference>
<dbReference type="EMBL" id="CP096040">
    <property type="protein sequence ID" value="USQ94184.1"/>
    <property type="molecule type" value="Genomic_DNA"/>
</dbReference>
<dbReference type="Gene3D" id="1.10.10.10">
    <property type="entry name" value="Winged helix-like DNA-binding domain superfamily/Winged helix DNA-binding domain"/>
    <property type="match status" value="1"/>
</dbReference>
<gene>
    <name evidence="1" type="ORF">MZV50_16410</name>
    <name evidence="2" type="ORF">MZV50_25650</name>
</gene>
<evidence type="ECO:0000313" key="2">
    <source>
        <dbReference type="EMBL" id="USQ95881.1"/>
    </source>
</evidence>
<dbReference type="Pfam" id="PF01527">
    <property type="entry name" value="HTH_Tnp_1"/>
    <property type="match status" value="1"/>
</dbReference>
<evidence type="ECO:0000313" key="1">
    <source>
        <dbReference type="EMBL" id="USQ94184.1"/>
    </source>
</evidence>
<sequence length="115" mass="12184">MSHSTLIMGPERRRRWSAEVKQAVLEAAFAPGAVVVEVAREYEISTSLIYKWRQEAIGMSAAPAFAPALLVEDGPPPQPCAEQGSIVVELAGGTRVSISAEAPASLVAATLRALR</sequence>